<dbReference type="EMBL" id="MCGR01000006">
    <property type="protein sequence ID" value="ORY89479.1"/>
    <property type="molecule type" value="Genomic_DNA"/>
</dbReference>
<comment type="caution">
    <text evidence="7">The sequence shown here is derived from an EMBL/GenBank/DDBJ whole genome shotgun (WGS) entry which is preliminary data.</text>
</comment>
<evidence type="ECO:0000313" key="8">
    <source>
        <dbReference type="Proteomes" id="UP000193467"/>
    </source>
</evidence>
<dbReference type="InterPro" id="IPR002818">
    <property type="entry name" value="DJ-1/PfpI"/>
</dbReference>
<dbReference type="InParanoid" id="A0A1Y2G176"/>
<evidence type="ECO:0000256" key="5">
    <source>
        <dbReference type="ARBA" id="ARBA00048082"/>
    </source>
</evidence>
<organism evidence="7 8">
    <name type="scientific">Leucosporidium creatinivorum</name>
    <dbReference type="NCBI Taxonomy" id="106004"/>
    <lineage>
        <taxon>Eukaryota</taxon>
        <taxon>Fungi</taxon>
        <taxon>Dikarya</taxon>
        <taxon>Basidiomycota</taxon>
        <taxon>Pucciniomycotina</taxon>
        <taxon>Microbotryomycetes</taxon>
        <taxon>Leucosporidiales</taxon>
        <taxon>Leucosporidium</taxon>
    </lineage>
</organism>
<dbReference type="InterPro" id="IPR029062">
    <property type="entry name" value="Class_I_gatase-like"/>
</dbReference>
<dbReference type="GO" id="GO:0005737">
    <property type="term" value="C:cytoplasm"/>
    <property type="evidence" value="ECO:0007669"/>
    <property type="project" value="TreeGrafter"/>
</dbReference>
<dbReference type="FunCoup" id="A0A1Y2G176">
    <property type="interactions" value="223"/>
</dbReference>
<sequence length="235" mass="25402">MSPPRTALIAITSAKFPMYPEGKNTGLFISEALHPFNVLSKAGFEIDFASENGEWVPDWMSEQEDYLNGDDLKQYQDVNSPFRKALAKCAKADDVDPKKYGVFFAAGGHAALIDFPGAVKLQQIASTIYKDGGIVSAVCHGPAIIAGLDSEVIKGKKVTGFTKKGEEDLKVLSTIEDDWKRKIVADYAKDVGAEYVSPAGPWDAFIVTDGRLVTGANPQSAHKTGEGIIEAFEKL</sequence>
<proteinExistence type="inferred from homology"/>
<evidence type="ECO:0000256" key="2">
    <source>
        <dbReference type="ARBA" id="ARBA00023016"/>
    </source>
</evidence>
<keyword evidence="7" id="KW-0315">Glutamine amidotransferase</keyword>
<keyword evidence="2" id="KW-0346">Stress response</keyword>
<dbReference type="InterPro" id="IPR050325">
    <property type="entry name" value="Prot/Nucl_acid_deglycase"/>
</dbReference>
<accession>A0A1Y2G176</accession>
<evidence type="ECO:0000256" key="3">
    <source>
        <dbReference type="ARBA" id="ARBA00023239"/>
    </source>
</evidence>
<dbReference type="GO" id="GO:0019243">
    <property type="term" value="P:methylglyoxal catabolic process to D-lactate via S-lactoyl-glutathione"/>
    <property type="evidence" value="ECO:0007669"/>
    <property type="project" value="TreeGrafter"/>
</dbReference>
<dbReference type="PANTHER" id="PTHR48094">
    <property type="entry name" value="PROTEIN/NUCLEIC ACID DEGLYCASE DJ-1-RELATED"/>
    <property type="match status" value="1"/>
</dbReference>
<keyword evidence="3" id="KW-0456">Lyase</keyword>
<reference evidence="7 8" key="1">
    <citation type="submission" date="2016-07" db="EMBL/GenBank/DDBJ databases">
        <title>Pervasive Adenine N6-methylation of Active Genes in Fungi.</title>
        <authorList>
            <consortium name="DOE Joint Genome Institute"/>
            <person name="Mondo S.J."/>
            <person name="Dannebaum R.O."/>
            <person name="Kuo R.C."/>
            <person name="Labutti K."/>
            <person name="Haridas S."/>
            <person name="Kuo A."/>
            <person name="Salamov A."/>
            <person name="Ahrendt S.R."/>
            <person name="Lipzen A."/>
            <person name="Sullivan W."/>
            <person name="Andreopoulos W.B."/>
            <person name="Clum A."/>
            <person name="Lindquist E."/>
            <person name="Daum C."/>
            <person name="Ramamoorthy G.K."/>
            <person name="Gryganskyi A."/>
            <person name="Culley D."/>
            <person name="Magnuson J.K."/>
            <person name="James T.Y."/>
            <person name="O'Malley M.A."/>
            <person name="Stajich J.E."/>
            <person name="Spatafora J.W."/>
            <person name="Visel A."/>
            <person name="Grigoriev I.V."/>
        </authorList>
    </citation>
    <scope>NUCLEOTIDE SEQUENCE [LARGE SCALE GENOMIC DNA]</scope>
    <source>
        <strain evidence="7 8">62-1032</strain>
    </source>
</reference>
<name>A0A1Y2G176_9BASI</name>
<dbReference type="GO" id="GO:0016740">
    <property type="term" value="F:transferase activity"/>
    <property type="evidence" value="ECO:0007669"/>
    <property type="project" value="UniProtKB-KW"/>
</dbReference>
<dbReference type="Pfam" id="PF01965">
    <property type="entry name" value="DJ-1_PfpI"/>
    <property type="match status" value="1"/>
</dbReference>
<feature type="domain" description="DJ-1/PfpI" evidence="6">
    <location>
        <begin position="31"/>
        <end position="230"/>
    </location>
</feature>
<evidence type="ECO:0000259" key="6">
    <source>
        <dbReference type="Pfam" id="PF01965"/>
    </source>
</evidence>
<dbReference type="AlphaFoldDB" id="A0A1Y2G176"/>
<dbReference type="STRING" id="106004.A0A1Y2G176"/>
<keyword evidence="7" id="KW-0808">Transferase</keyword>
<dbReference type="EC" id="4.2.1.130" evidence="1"/>
<comment type="catalytic activity">
    <reaction evidence="5">
        <text>methylglyoxal + H2O = (R)-lactate + H(+)</text>
        <dbReference type="Rhea" id="RHEA:27754"/>
        <dbReference type="ChEBI" id="CHEBI:15377"/>
        <dbReference type="ChEBI" id="CHEBI:15378"/>
        <dbReference type="ChEBI" id="CHEBI:16004"/>
        <dbReference type="ChEBI" id="CHEBI:17158"/>
        <dbReference type="EC" id="4.2.1.130"/>
    </reaction>
</comment>
<dbReference type="OrthoDB" id="543156at2759"/>
<dbReference type="GO" id="GO:0019172">
    <property type="term" value="F:glyoxalase III activity"/>
    <property type="evidence" value="ECO:0007669"/>
    <property type="project" value="UniProtKB-EC"/>
</dbReference>
<protein>
    <recommendedName>
        <fullName evidence="1">D-lactate dehydratase</fullName>
        <ecNumber evidence="1">4.2.1.130</ecNumber>
    </recommendedName>
</protein>
<comment type="similarity">
    <text evidence="4">Belongs to the peptidase C56 family. HSP31-like subfamily.</text>
</comment>
<evidence type="ECO:0000256" key="4">
    <source>
        <dbReference type="ARBA" id="ARBA00038493"/>
    </source>
</evidence>
<evidence type="ECO:0000313" key="7">
    <source>
        <dbReference type="EMBL" id="ORY89479.1"/>
    </source>
</evidence>
<keyword evidence="8" id="KW-1185">Reference proteome</keyword>
<evidence type="ECO:0000256" key="1">
    <source>
        <dbReference type="ARBA" id="ARBA00013134"/>
    </source>
</evidence>
<dbReference type="Proteomes" id="UP000193467">
    <property type="component" value="Unassembled WGS sequence"/>
</dbReference>
<dbReference type="SUPFAM" id="SSF52317">
    <property type="entry name" value="Class I glutamine amidotransferase-like"/>
    <property type="match status" value="1"/>
</dbReference>
<dbReference type="Gene3D" id="3.40.50.880">
    <property type="match status" value="1"/>
</dbReference>
<gene>
    <name evidence="7" type="ORF">BCR35DRAFT_300683</name>
</gene>
<dbReference type="PANTHER" id="PTHR48094:SF11">
    <property type="entry name" value="GLUTATHIONE-INDEPENDENT GLYOXALASE HSP31-RELATED"/>
    <property type="match status" value="1"/>
</dbReference>